<dbReference type="AlphaFoldDB" id="A0A645IU02"/>
<evidence type="ECO:0000313" key="1">
    <source>
        <dbReference type="EMBL" id="MPN54881.1"/>
    </source>
</evidence>
<protein>
    <submittedName>
        <fullName evidence="1">Uncharacterized protein</fullName>
    </submittedName>
</protein>
<dbReference type="EMBL" id="VSSQ01123548">
    <property type="protein sequence ID" value="MPN54881.1"/>
    <property type="molecule type" value="Genomic_DNA"/>
</dbReference>
<organism evidence="1">
    <name type="scientific">bioreactor metagenome</name>
    <dbReference type="NCBI Taxonomy" id="1076179"/>
    <lineage>
        <taxon>unclassified sequences</taxon>
        <taxon>metagenomes</taxon>
        <taxon>ecological metagenomes</taxon>
    </lineage>
</organism>
<sequence>MYTVGADTYEFQAFNFSDDSLVKGDYQIGSMLTEQGYEETTCNTDFSDYDEEKDLLGYEPEWTEEDFEELKSF</sequence>
<name>A0A645IU02_9ZZZZ</name>
<proteinExistence type="predicted"/>
<reference evidence="1" key="1">
    <citation type="submission" date="2019-08" db="EMBL/GenBank/DDBJ databases">
        <authorList>
            <person name="Kucharzyk K."/>
            <person name="Murdoch R.W."/>
            <person name="Higgins S."/>
            <person name="Loffler F."/>
        </authorList>
    </citation>
    <scope>NUCLEOTIDE SEQUENCE</scope>
</reference>
<accession>A0A645IU02</accession>
<comment type="caution">
    <text evidence="1">The sequence shown here is derived from an EMBL/GenBank/DDBJ whole genome shotgun (WGS) entry which is preliminary data.</text>
</comment>
<gene>
    <name evidence="1" type="ORF">SDC9_202559</name>
</gene>